<dbReference type="EMBL" id="ASPP01019503">
    <property type="protein sequence ID" value="ETO15062.1"/>
    <property type="molecule type" value="Genomic_DNA"/>
</dbReference>
<gene>
    <name evidence="1" type="ORF">RFI_22302</name>
</gene>
<evidence type="ECO:0000313" key="2">
    <source>
        <dbReference type="Proteomes" id="UP000023152"/>
    </source>
</evidence>
<reference evidence="1 2" key="1">
    <citation type="journal article" date="2013" name="Curr. Biol.">
        <title>The Genome of the Foraminiferan Reticulomyxa filosa.</title>
        <authorList>
            <person name="Glockner G."/>
            <person name="Hulsmann N."/>
            <person name="Schleicher M."/>
            <person name="Noegel A.A."/>
            <person name="Eichinger L."/>
            <person name="Gallinger C."/>
            <person name="Pawlowski J."/>
            <person name="Sierra R."/>
            <person name="Euteneuer U."/>
            <person name="Pillet L."/>
            <person name="Moustafa A."/>
            <person name="Platzer M."/>
            <person name="Groth M."/>
            <person name="Szafranski K."/>
            <person name="Schliwa M."/>
        </authorList>
    </citation>
    <scope>NUCLEOTIDE SEQUENCE [LARGE SCALE GENOMIC DNA]</scope>
</reference>
<keyword evidence="2" id="KW-1185">Reference proteome</keyword>
<dbReference type="AlphaFoldDB" id="X6MNQ2"/>
<proteinExistence type="predicted"/>
<dbReference type="Proteomes" id="UP000023152">
    <property type="component" value="Unassembled WGS sequence"/>
</dbReference>
<name>X6MNQ2_RETFI</name>
<comment type="caution">
    <text evidence="1">The sequence shown here is derived from an EMBL/GenBank/DDBJ whole genome shotgun (WGS) entry which is preliminary data.</text>
</comment>
<organism evidence="1 2">
    <name type="scientific">Reticulomyxa filosa</name>
    <dbReference type="NCBI Taxonomy" id="46433"/>
    <lineage>
        <taxon>Eukaryota</taxon>
        <taxon>Sar</taxon>
        <taxon>Rhizaria</taxon>
        <taxon>Retaria</taxon>
        <taxon>Foraminifera</taxon>
        <taxon>Monothalamids</taxon>
        <taxon>Reticulomyxidae</taxon>
        <taxon>Reticulomyxa</taxon>
    </lineage>
</organism>
<accession>X6MNQ2</accession>
<sequence>MKVFKIKKEKIKVKPHIITKDNKTSLSYTLNTKHKLHCLMLIYIVKTKEVKKIIQKIVETSIINIITKKNCMNKFHPALSLSTPGLTLKYYSTYDREKKS</sequence>
<protein>
    <submittedName>
        <fullName evidence="1">Uncharacterized protein</fullName>
    </submittedName>
</protein>
<evidence type="ECO:0000313" key="1">
    <source>
        <dbReference type="EMBL" id="ETO15062.1"/>
    </source>
</evidence>